<evidence type="ECO:0000313" key="3">
    <source>
        <dbReference type="Proteomes" id="UP001341840"/>
    </source>
</evidence>
<protein>
    <submittedName>
        <fullName evidence="2">Uncharacterized protein</fullName>
    </submittedName>
</protein>
<gene>
    <name evidence="2" type="ORF">PIB30_083352</name>
</gene>
<proteinExistence type="predicted"/>
<reference evidence="2 3" key="1">
    <citation type="journal article" date="2023" name="Plants (Basel)">
        <title>Bridging the Gap: Combining Genomics and Transcriptomics Approaches to Understand Stylosanthes scabra, an Orphan Legume from the Brazilian Caatinga.</title>
        <authorList>
            <person name="Ferreira-Neto J.R.C."/>
            <person name="da Silva M.D."/>
            <person name="Binneck E."/>
            <person name="de Melo N.F."/>
            <person name="da Silva R.H."/>
            <person name="de Melo A.L.T.M."/>
            <person name="Pandolfi V."/>
            <person name="Bustamante F.O."/>
            <person name="Brasileiro-Vidal A.C."/>
            <person name="Benko-Iseppon A.M."/>
        </authorList>
    </citation>
    <scope>NUCLEOTIDE SEQUENCE [LARGE SCALE GENOMIC DNA]</scope>
    <source>
        <tissue evidence="2">Leaves</tissue>
    </source>
</reference>
<accession>A0ABU6USD6</accession>
<feature type="region of interest" description="Disordered" evidence="1">
    <location>
        <begin position="1"/>
        <end position="20"/>
    </location>
</feature>
<dbReference type="EMBL" id="JASCZI010122144">
    <property type="protein sequence ID" value="MED6163784.1"/>
    <property type="molecule type" value="Genomic_DNA"/>
</dbReference>
<dbReference type="Proteomes" id="UP001341840">
    <property type="component" value="Unassembled WGS sequence"/>
</dbReference>
<sequence>MPDVKQTGRRTRMDPNVLPMPPRLSQLPEERWFEDDNERLVYDECLSKMEIFPPKFIRDGVLPDEKYPEIWRLIDNQGLRPFLYMRERSWESILCSRNPLFLEKWLRESTPLQKRRGRNKLRVAANGASIEALDQKLPRSKIADE</sequence>
<comment type="caution">
    <text evidence="2">The sequence shown here is derived from an EMBL/GenBank/DDBJ whole genome shotgun (WGS) entry which is preliminary data.</text>
</comment>
<name>A0ABU6USD6_9FABA</name>
<evidence type="ECO:0000256" key="1">
    <source>
        <dbReference type="SAM" id="MobiDB-lite"/>
    </source>
</evidence>
<keyword evidence="3" id="KW-1185">Reference proteome</keyword>
<evidence type="ECO:0000313" key="2">
    <source>
        <dbReference type="EMBL" id="MED6163784.1"/>
    </source>
</evidence>
<organism evidence="2 3">
    <name type="scientific">Stylosanthes scabra</name>
    <dbReference type="NCBI Taxonomy" id="79078"/>
    <lineage>
        <taxon>Eukaryota</taxon>
        <taxon>Viridiplantae</taxon>
        <taxon>Streptophyta</taxon>
        <taxon>Embryophyta</taxon>
        <taxon>Tracheophyta</taxon>
        <taxon>Spermatophyta</taxon>
        <taxon>Magnoliopsida</taxon>
        <taxon>eudicotyledons</taxon>
        <taxon>Gunneridae</taxon>
        <taxon>Pentapetalae</taxon>
        <taxon>rosids</taxon>
        <taxon>fabids</taxon>
        <taxon>Fabales</taxon>
        <taxon>Fabaceae</taxon>
        <taxon>Papilionoideae</taxon>
        <taxon>50 kb inversion clade</taxon>
        <taxon>dalbergioids sensu lato</taxon>
        <taxon>Dalbergieae</taxon>
        <taxon>Pterocarpus clade</taxon>
        <taxon>Stylosanthes</taxon>
    </lineage>
</organism>